<organism evidence="5 6">
    <name type="scientific">Argiope bruennichi</name>
    <name type="common">Wasp spider</name>
    <name type="synonym">Aranea bruennichi</name>
    <dbReference type="NCBI Taxonomy" id="94029"/>
    <lineage>
        <taxon>Eukaryota</taxon>
        <taxon>Metazoa</taxon>
        <taxon>Ecdysozoa</taxon>
        <taxon>Arthropoda</taxon>
        <taxon>Chelicerata</taxon>
        <taxon>Arachnida</taxon>
        <taxon>Araneae</taxon>
        <taxon>Araneomorphae</taxon>
        <taxon>Entelegynae</taxon>
        <taxon>Araneoidea</taxon>
        <taxon>Araneidae</taxon>
        <taxon>Argiope</taxon>
    </lineage>
</organism>
<feature type="compositionally biased region" description="Basic residues" evidence="3">
    <location>
        <begin position="422"/>
        <end position="435"/>
    </location>
</feature>
<accession>A0A8T0FWD9</accession>
<dbReference type="Proteomes" id="UP000807504">
    <property type="component" value="Unassembled WGS sequence"/>
</dbReference>
<keyword evidence="1 2" id="KW-0430">Lectin</keyword>
<evidence type="ECO:0000256" key="3">
    <source>
        <dbReference type="SAM" id="MobiDB-lite"/>
    </source>
</evidence>
<evidence type="ECO:0000259" key="4">
    <source>
        <dbReference type="PROSITE" id="PS51304"/>
    </source>
</evidence>
<dbReference type="SMART" id="SM00276">
    <property type="entry name" value="GLECT"/>
    <property type="match status" value="1"/>
</dbReference>
<evidence type="ECO:0000313" key="6">
    <source>
        <dbReference type="Proteomes" id="UP000807504"/>
    </source>
</evidence>
<dbReference type="AlphaFoldDB" id="A0A8T0FWD9"/>
<comment type="caution">
    <text evidence="5">The sequence shown here is derived from an EMBL/GenBank/DDBJ whole genome shotgun (WGS) entry which is preliminary data.</text>
</comment>
<evidence type="ECO:0000256" key="2">
    <source>
        <dbReference type="RuleBase" id="RU102079"/>
    </source>
</evidence>
<dbReference type="EMBL" id="JABXBU010000002">
    <property type="protein sequence ID" value="KAF8793959.1"/>
    <property type="molecule type" value="Genomic_DNA"/>
</dbReference>
<feature type="compositionally biased region" description="Pro residues" evidence="3">
    <location>
        <begin position="248"/>
        <end position="270"/>
    </location>
</feature>
<proteinExistence type="predicted"/>
<keyword evidence="6" id="KW-1185">Reference proteome</keyword>
<dbReference type="InterPro" id="IPR013320">
    <property type="entry name" value="ConA-like_dom_sf"/>
</dbReference>
<evidence type="ECO:0000313" key="5">
    <source>
        <dbReference type="EMBL" id="KAF8793959.1"/>
    </source>
</evidence>
<feature type="domain" description="Galectin" evidence="4">
    <location>
        <begin position="17"/>
        <end position="151"/>
    </location>
</feature>
<dbReference type="InterPro" id="IPR001079">
    <property type="entry name" value="Galectin_CRD"/>
</dbReference>
<reference evidence="5" key="1">
    <citation type="journal article" date="2020" name="bioRxiv">
        <title>Chromosome-level reference genome of the European wasp spider Argiope bruennichi: a resource for studies on range expansion and evolutionary adaptation.</title>
        <authorList>
            <person name="Sheffer M.M."/>
            <person name="Hoppe A."/>
            <person name="Krehenwinkel H."/>
            <person name="Uhl G."/>
            <person name="Kuss A.W."/>
            <person name="Jensen L."/>
            <person name="Jensen C."/>
            <person name="Gillespie R.G."/>
            <person name="Hoff K.J."/>
            <person name="Prost S."/>
        </authorList>
    </citation>
    <scope>NUCLEOTIDE SEQUENCE</scope>
</reference>
<dbReference type="SMART" id="SM00908">
    <property type="entry name" value="Gal-bind_lectin"/>
    <property type="match status" value="1"/>
</dbReference>
<feature type="compositionally biased region" description="Polar residues" evidence="3">
    <location>
        <begin position="175"/>
        <end position="197"/>
    </location>
</feature>
<dbReference type="Gene3D" id="2.60.120.200">
    <property type="match status" value="1"/>
</dbReference>
<dbReference type="GO" id="GO:0016936">
    <property type="term" value="F:galactoside binding"/>
    <property type="evidence" value="ECO:0007669"/>
    <property type="project" value="TreeGrafter"/>
</dbReference>
<dbReference type="SUPFAM" id="SSF49899">
    <property type="entry name" value="Concanavalin A-like lectins/glucanases"/>
    <property type="match status" value="1"/>
</dbReference>
<feature type="region of interest" description="Disordered" evidence="3">
    <location>
        <begin position="156"/>
        <end position="327"/>
    </location>
</feature>
<name>A0A8T0FWD9_ARGBR</name>
<protein>
    <recommendedName>
        <fullName evidence="2">Galectin</fullName>
    </recommendedName>
</protein>
<dbReference type="Pfam" id="PF00337">
    <property type="entry name" value="Gal-bind_lectin"/>
    <property type="match status" value="1"/>
</dbReference>
<dbReference type="PROSITE" id="PS51304">
    <property type="entry name" value="GALECTIN"/>
    <property type="match status" value="1"/>
</dbReference>
<dbReference type="GO" id="GO:0030246">
    <property type="term" value="F:carbohydrate binding"/>
    <property type="evidence" value="ECO:0007669"/>
    <property type="project" value="UniProtKB-UniRule"/>
</dbReference>
<feature type="compositionally biased region" description="Low complexity" evidence="3">
    <location>
        <begin position="438"/>
        <end position="448"/>
    </location>
</feature>
<sequence length="448" mass="46354">MFVVLVRIDLIVSTIPFIGPLPHPLQPGNLIRISGVVGNSATCFSISLQNGPSSYERSDISLHLSPVFTSPPRVVRTYFENQQWGPEESHGPYFPFAVGQEFEILILIESDQFKIAVNGQHFTEFHYKLPLQSISHIAVDGDVTINSIKFEGLTSSPMAGSGEGISKPLGFLIDPSSQGGLTSPSSGNRPPSPYNASSLPYPPNPSFGPSPTSYAPPSGGNYNQNSPSSSYGSQGYSPYGPPSGGYPYGPPPSGSNPYGPPPTGPNPYGPPGGHQYPGPQGYPGQSGSYPSQGYPSSNPYPTQPGPYPGTSVVYPGQEEKKSDSGLNLSNLATAGAAALAGVAGSTILGGKHKKKKKHGYEIPGMGHGLGPAALMGGVSSLMGGNKHGHGHKGSGMAAPLAGGAAALAGAYMLSKSPVGKLMKPKKMKKLYKHKGWGSSSSSSSSSSD</sequence>
<dbReference type="PANTHER" id="PTHR11346">
    <property type="entry name" value="GALECTIN"/>
    <property type="match status" value="1"/>
</dbReference>
<feature type="region of interest" description="Disordered" evidence="3">
    <location>
        <begin position="422"/>
        <end position="448"/>
    </location>
</feature>
<reference evidence="5" key="2">
    <citation type="submission" date="2020-06" db="EMBL/GenBank/DDBJ databases">
        <authorList>
            <person name="Sheffer M."/>
        </authorList>
    </citation>
    <scope>NUCLEOTIDE SEQUENCE</scope>
</reference>
<evidence type="ECO:0000256" key="1">
    <source>
        <dbReference type="ARBA" id="ARBA00022734"/>
    </source>
</evidence>
<feature type="compositionally biased region" description="Low complexity" evidence="3">
    <location>
        <begin position="273"/>
        <end position="300"/>
    </location>
</feature>
<dbReference type="PANTHER" id="PTHR11346:SF176">
    <property type="entry name" value="32 KDA BETA-GALACTOSIDE-BINDING LECTIN LEC-3"/>
    <property type="match status" value="1"/>
</dbReference>
<feature type="compositionally biased region" description="Low complexity" evidence="3">
    <location>
        <begin position="209"/>
        <end position="238"/>
    </location>
</feature>
<gene>
    <name evidence="5" type="ORF">HNY73_001988</name>
</gene>
<dbReference type="InterPro" id="IPR044156">
    <property type="entry name" value="Galectin-like"/>
</dbReference>
<dbReference type="CDD" id="cd00070">
    <property type="entry name" value="GLECT"/>
    <property type="match status" value="1"/>
</dbReference>